<dbReference type="Pfam" id="PF00931">
    <property type="entry name" value="NB-ARC"/>
    <property type="match status" value="1"/>
</dbReference>
<name>A0A5N0VAP7_9PSEU</name>
<dbReference type="InterPro" id="IPR002182">
    <property type="entry name" value="NB-ARC"/>
</dbReference>
<proteinExistence type="predicted"/>
<dbReference type="Gene3D" id="1.10.260.40">
    <property type="entry name" value="lambda repressor-like DNA-binding domains"/>
    <property type="match status" value="1"/>
</dbReference>
<dbReference type="OrthoDB" id="581105at2"/>
<dbReference type="SUPFAM" id="SSF52540">
    <property type="entry name" value="P-loop containing nucleoside triphosphate hydrolases"/>
    <property type="match status" value="1"/>
</dbReference>
<keyword evidence="4" id="KW-1185">Reference proteome</keyword>
<dbReference type="Pfam" id="PF13424">
    <property type="entry name" value="TPR_12"/>
    <property type="match status" value="1"/>
</dbReference>
<protein>
    <submittedName>
        <fullName evidence="3">Tetratricopeptide repeat protein</fullName>
    </submittedName>
</protein>
<dbReference type="PROSITE" id="PS50943">
    <property type="entry name" value="HTH_CROC1"/>
    <property type="match status" value="1"/>
</dbReference>
<dbReference type="GO" id="GO:0003677">
    <property type="term" value="F:DNA binding"/>
    <property type="evidence" value="ECO:0007669"/>
    <property type="project" value="InterPro"/>
</dbReference>
<dbReference type="Pfam" id="PF13560">
    <property type="entry name" value="HTH_31"/>
    <property type="match status" value="1"/>
</dbReference>
<evidence type="ECO:0000313" key="4">
    <source>
        <dbReference type="Proteomes" id="UP000319769"/>
    </source>
</evidence>
<evidence type="ECO:0000313" key="3">
    <source>
        <dbReference type="EMBL" id="KAA9161632.1"/>
    </source>
</evidence>
<gene>
    <name evidence="3" type="ORF">FPZ12_014085</name>
</gene>
<dbReference type="InterPro" id="IPR019734">
    <property type="entry name" value="TPR_rpt"/>
</dbReference>
<dbReference type="Gene3D" id="1.25.40.10">
    <property type="entry name" value="Tetratricopeptide repeat domain"/>
    <property type="match status" value="2"/>
</dbReference>
<accession>A0A5N0VAP7</accession>
<evidence type="ECO:0000256" key="1">
    <source>
        <dbReference type="SAM" id="MobiDB-lite"/>
    </source>
</evidence>
<dbReference type="Proteomes" id="UP000319769">
    <property type="component" value="Unassembled WGS sequence"/>
</dbReference>
<dbReference type="InterPro" id="IPR027417">
    <property type="entry name" value="P-loop_NTPase"/>
</dbReference>
<dbReference type="PANTHER" id="PTHR47691">
    <property type="entry name" value="REGULATOR-RELATED"/>
    <property type="match status" value="1"/>
</dbReference>
<dbReference type="CDD" id="cd00093">
    <property type="entry name" value="HTH_XRE"/>
    <property type="match status" value="1"/>
</dbReference>
<dbReference type="PRINTS" id="PR00364">
    <property type="entry name" value="DISEASERSIST"/>
</dbReference>
<feature type="domain" description="HTH cro/C1-type" evidence="2">
    <location>
        <begin position="11"/>
        <end position="64"/>
    </location>
</feature>
<dbReference type="Pfam" id="PF13374">
    <property type="entry name" value="TPR_10"/>
    <property type="match status" value="1"/>
</dbReference>
<feature type="region of interest" description="Disordered" evidence="1">
    <location>
        <begin position="70"/>
        <end position="92"/>
    </location>
</feature>
<reference evidence="3" key="1">
    <citation type="submission" date="2019-09" db="EMBL/GenBank/DDBJ databases">
        <authorList>
            <person name="Teo W.F.A."/>
            <person name="Duangmal K."/>
        </authorList>
    </citation>
    <scope>NUCLEOTIDE SEQUENCE [LARGE SCALE GENOMIC DNA]</scope>
    <source>
        <strain evidence="3">K81G1</strain>
    </source>
</reference>
<dbReference type="SMART" id="SM00028">
    <property type="entry name" value="TPR"/>
    <property type="match status" value="4"/>
</dbReference>
<evidence type="ECO:0000259" key="2">
    <source>
        <dbReference type="PROSITE" id="PS50943"/>
    </source>
</evidence>
<dbReference type="SUPFAM" id="SSF47413">
    <property type="entry name" value="lambda repressor-like DNA-binding domains"/>
    <property type="match status" value="1"/>
</dbReference>
<dbReference type="SMART" id="SM00530">
    <property type="entry name" value="HTH_XRE"/>
    <property type="match status" value="1"/>
</dbReference>
<comment type="caution">
    <text evidence="3">The sequence shown here is derived from an EMBL/GenBank/DDBJ whole genome shotgun (WGS) entry which is preliminary data.</text>
</comment>
<dbReference type="EMBL" id="VMNW02000016">
    <property type="protein sequence ID" value="KAA9161632.1"/>
    <property type="molecule type" value="Genomic_DNA"/>
</dbReference>
<dbReference type="GO" id="GO:0043531">
    <property type="term" value="F:ADP binding"/>
    <property type="evidence" value="ECO:0007669"/>
    <property type="project" value="InterPro"/>
</dbReference>
<dbReference type="InterPro" id="IPR001387">
    <property type="entry name" value="Cro/C1-type_HTH"/>
</dbReference>
<dbReference type="InterPro" id="IPR011990">
    <property type="entry name" value="TPR-like_helical_dom_sf"/>
</dbReference>
<dbReference type="PANTHER" id="PTHR47691:SF3">
    <property type="entry name" value="HTH-TYPE TRANSCRIPTIONAL REGULATOR RV0890C-RELATED"/>
    <property type="match status" value="1"/>
</dbReference>
<dbReference type="Gene3D" id="3.40.50.300">
    <property type="entry name" value="P-loop containing nucleotide triphosphate hydrolases"/>
    <property type="match status" value="1"/>
</dbReference>
<dbReference type="AlphaFoldDB" id="A0A5N0VAP7"/>
<sequence>MSERAKFGAELRRLRAASGLSLADLEKRVHYSKGFLSKVETGLATPSAALAALCEEQLDAPGALTALLPGRPARRRTRPDTRPSGLPPATNTFVGRQAELSRVRQALSSEGGVCVISGLGGIGKTELAVRCAHRLEAGFADGCLYVDLRVSDEPSVVQDRLLRMLGEPPESIPADPDDRTAYYRNRLGGRSFLLVFDNAGSAAQVRPLLPAEPKSRVLITSRSRLAALDEAAHVSLDVLSEPAASELFASLTGVEPDEAVAGIVTRCGLLPLAIRIAAARLRSHPAWDAAELERRLARAQVRIAELDDGERSVSAAFDLSVQQLPHAESRLLGLLTLLPGADFDLDTAGVLGGRGTERVLDRLHDVHLLTQPAIDRYAFHDLVRSHAGGHLFATTSAAQQATMFRHVMDFAVRSAEAADRLITPGRYRPELAWPDDTPAKELETDDDAVNWLSAEWPNLVALCQSAGERGEFDRCWRLAYSLRGFFFLAKLWEPWIETHEWAQSAARASGDRWALATSTANLGVALADRGDPDAASVRYEQALSLYREIGDGHGESTALAHQAWADHYRGRHEEALQNLRRAAAFYEQEGNERNAAITNRGISLVLTSLGSAAEAAELAASTLPVFEELVLNLDAVMALNCMGWAYFHSGDYERATAAYDEATARAERCSSTYEAARAFTGLGNIARARGDKVEATIWWARADEIHPALPPASVGEARVRAT</sequence>
<dbReference type="InterPro" id="IPR010982">
    <property type="entry name" value="Lambda_DNA-bd_dom_sf"/>
</dbReference>
<organism evidence="3 4">
    <name type="scientific">Amycolatopsis acidicola</name>
    <dbReference type="NCBI Taxonomy" id="2596893"/>
    <lineage>
        <taxon>Bacteria</taxon>
        <taxon>Bacillati</taxon>
        <taxon>Actinomycetota</taxon>
        <taxon>Actinomycetes</taxon>
        <taxon>Pseudonocardiales</taxon>
        <taxon>Pseudonocardiaceae</taxon>
        <taxon>Amycolatopsis</taxon>
    </lineage>
</organism>
<dbReference type="SUPFAM" id="SSF48452">
    <property type="entry name" value="TPR-like"/>
    <property type="match status" value="1"/>
</dbReference>
<dbReference type="RefSeq" id="WP_144746011.1">
    <property type="nucleotide sequence ID" value="NZ_VMNW02000016.1"/>
</dbReference>